<organism evidence="1 2">
    <name type="scientific">Advenella kashmirensis</name>
    <dbReference type="NCBI Taxonomy" id="310575"/>
    <lineage>
        <taxon>Bacteria</taxon>
        <taxon>Pseudomonadati</taxon>
        <taxon>Pseudomonadota</taxon>
        <taxon>Betaproteobacteria</taxon>
        <taxon>Burkholderiales</taxon>
        <taxon>Alcaligenaceae</taxon>
    </lineage>
</organism>
<dbReference type="InterPro" id="IPR052552">
    <property type="entry name" value="YeaO-like"/>
</dbReference>
<evidence type="ECO:0008006" key="3">
    <source>
        <dbReference type="Google" id="ProtNLM"/>
    </source>
</evidence>
<name>A0A356LGA0_9BURK</name>
<dbReference type="EMBL" id="DOEK01000028">
    <property type="protein sequence ID" value="HBP30016.1"/>
    <property type="molecule type" value="Genomic_DNA"/>
</dbReference>
<proteinExistence type="predicted"/>
<dbReference type="AlphaFoldDB" id="A0A356LGA0"/>
<accession>A0A356LGA0</accession>
<dbReference type="Pfam" id="PF22752">
    <property type="entry name" value="DUF488-N3i"/>
    <property type="match status" value="1"/>
</dbReference>
<dbReference type="Proteomes" id="UP000264036">
    <property type="component" value="Unassembled WGS sequence"/>
</dbReference>
<dbReference type="PANTHER" id="PTHR36849:SF1">
    <property type="entry name" value="CYTOPLASMIC PROTEIN"/>
    <property type="match status" value="1"/>
</dbReference>
<comment type="caution">
    <text evidence="1">The sequence shown here is derived from an EMBL/GenBank/DDBJ whole genome shotgun (WGS) entry which is preliminary data.</text>
</comment>
<evidence type="ECO:0000313" key="1">
    <source>
        <dbReference type="EMBL" id="HBP30016.1"/>
    </source>
</evidence>
<sequence>MKKDQIQTKRVYDERDDNDGYRVLVDRLWPRGIKKEDLKHDLWLKEVTPSSPLRKWFHENKDQWIEFTKRYCAELDEEPEAVEQLLDRSRQQRVTLLYAAKDEQHNNANVLRDYLLAHAK</sequence>
<evidence type="ECO:0000313" key="2">
    <source>
        <dbReference type="Proteomes" id="UP000264036"/>
    </source>
</evidence>
<dbReference type="PANTHER" id="PTHR36849">
    <property type="entry name" value="CYTOPLASMIC PROTEIN-RELATED"/>
    <property type="match status" value="1"/>
</dbReference>
<reference evidence="1 2" key="1">
    <citation type="journal article" date="2018" name="Nat. Biotechnol.">
        <title>A standardized bacterial taxonomy based on genome phylogeny substantially revises the tree of life.</title>
        <authorList>
            <person name="Parks D.H."/>
            <person name="Chuvochina M."/>
            <person name="Waite D.W."/>
            <person name="Rinke C."/>
            <person name="Skarshewski A."/>
            <person name="Chaumeil P.A."/>
            <person name="Hugenholtz P."/>
        </authorList>
    </citation>
    <scope>NUCLEOTIDE SEQUENCE [LARGE SCALE GENOMIC DNA]</scope>
    <source>
        <strain evidence="1">UBA10707</strain>
    </source>
</reference>
<gene>
    <name evidence="1" type="ORF">DD666_11435</name>
</gene>
<protein>
    <recommendedName>
        <fullName evidence="3">DUF488 domain-containing protein</fullName>
    </recommendedName>
</protein>